<keyword evidence="3" id="KW-0677">Repeat</keyword>
<dbReference type="CDD" id="cd03357">
    <property type="entry name" value="LbH_MAT_GAT"/>
    <property type="match status" value="1"/>
</dbReference>
<reference evidence="7 8" key="1">
    <citation type="submission" date="2018-09" db="EMBL/GenBank/DDBJ databases">
        <title>Murine metabolic-syndrome-specific gut microbial biobank.</title>
        <authorList>
            <person name="Liu C."/>
        </authorList>
    </citation>
    <scope>NUCLEOTIDE SEQUENCE [LARGE SCALE GENOMIC DNA]</scope>
    <source>
        <strain evidence="7 8">0.1xD8-82</strain>
    </source>
</reference>
<dbReference type="EC" id="2.3.1.-" evidence="5"/>
<dbReference type="PANTHER" id="PTHR43017:SF1">
    <property type="entry name" value="ACETYLTRANSFERASE YJL218W-RELATED"/>
    <property type="match status" value="1"/>
</dbReference>
<evidence type="ECO:0000259" key="6">
    <source>
        <dbReference type="SMART" id="SM01266"/>
    </source>
</evidence>
<dbReference type="Pfam" id="PF12464">
    <property type="entry name" value="Mac"/>
    <property type="match status" value="1"/>
</dbReference>
<dbReference type="InterPro" id="IPR039369">
    <property type="entry name" value="LacA-like"/>
</dbReference>
<dbReference type="GO" id="GO:0008870">
    <property type="term" value="F:galactoside O-acetyltransferase activity"/>
    <property type="evidence" value="ECO:0007669"/>
    <property type="project" value="TreeGrafter"/>
</dbReference>
<proteinExistence type="inferred from homology"/>
<accession>A0A3A9AYR8</accession>
<protein>
    <recommendedName>
        <fullName evidence="5">Acetyltransferase</fullName>
        <ecNumber evidence="5">2.3.1.-</ecNumber>
    </recommendedName>
</protein>
<evidence type="ECO:0000313" key="8">
    <source>
        <dbReference type="Proteomes" id="UP000280696"/>
    </source>
</evidence>
<keyword evidence="8" id="KW-1185">Reference proteome</keyword>
<dbReference type="Gene3D" id="2.160.10.10">
    <property type="entry name" value="Hexapeptide repeat proteins"/>
    <property type="match status" value="1"/>
</dbReference>
<sequence length="215" mass="23562">MREEEKIKAGILFCPGDPELKAIKKRTHNLNVDYNKTYEDETEKRAAILCEMVDEFGEGSFIQGPVAFHYGKHTKIGKNFFGNFNLTIQDDAEVTIGDNCNFGPNVTIVTPIHPMCAKERREILTAQGEVKRLCYAKSVHIGNDCWFGAGVTVCPGVTIGDNCVIGAGSVVTKDIPSGSFAAGVPCRVIREITEADSMKYKPEILADNTLIEDEG</sequence>
<comment type="caution">
    <text evidence="7">The sequence shown here is derived from an EMBL/GenBank/DDBJ whole genome shotgun (WGS) entry which is preliminary data.</text>
</comment>
<name>A0A3A9AYR8_9FIRM</name>
<dbReference type="InterPro" id="IPR024688">
    <property type="entry name" value="Mac_dom"/>
</dbReference>
<keyword evidence="2 5" id="KW-0808">Transferase</keyword>
<dbReference type="InterPro" id="IPR011004">
    <property type="entry name" value="Trimer_LpxA-like_sf"/>
</dbReference>
<dbReference type="RefSeq" id="WP_120468001.1">
    <property type="nucleotide sequence ID" value="NZ_RAYQ01000005.1"/>
</dbReference>
<dbReference type="EMBL" id="RAYQ01000005">
    <property type="protein sequence ID" value="RKI92326.1"/>
    <property type="molecule type" value="Genomic_DNA"/>
</dbReference>
<feature type="domain" description="Maltose/galactoside acetyltransferase" evidence="6">
    <location>
        <begin position="4"/>
        <end position="58"/>
    </location>
</feature>
<evidence type="ECO:0000256" key="1">
    <source>
        <dbReference type="ARBA" id="ARBA00007274"/>
    </source>
</evidence>
<dbReference type="Pfam" id="PF00132">
    <property type="entry name" value="Hexapep"/>
    <property type="match status" value="1"/>
</dbReference>
<dbReference type="SUPFAM" id="SSF51161">
    <property type="entry name" value="Trimeric LpxA-like enzymes"/>
    <property type="match status" value="1"/>
</dbReference>
<dbReference type="Proteomes" id="UP000280696">
    <property type="component" value="Unassembled WGS sequence"/>
</dbReference>
<dbReference type="Pfam" id="PF14602">
    <property type="entry name" value="Hexapep_2"/>
    <property type="match status" value="1"/>
</dbReference>
<evidence type="ECO:0000256" key="4">
    <source>
        <dbReference type="ARBA" id="ARBA00023315"/>
    </source>
</evidence>
<dbReference type="InterPro" id="IPR001451">
    <property type="entry name" value="Hexapep"/>
</dbReference>
<organism evidence="7 8">
    <name type="scientific">Parablautia intestinalis</name>
    <dbReference type="NCBI Taxonomy" id="2320100"/>
    <lineage>
        <taxon>Bacteria</taxon>
        <taxon>Bacillati</taxon>
        <taxon>Bacillota</taxon>
        <taxon>Clostridia</taxon>
        <taxon>Lachnospirales</taxon>
        <taxon>Lachnospiraceae</taxon>
        <taxon>Parablautia</taxon>
    </lineage>
</organism>
<evidence type="ECO:0000256" key="5">
    <source>
        <dbReference type="RuleBase" id="RU367021"/>
    </source>
</evidence>
<gene>
    <name evidence="7" type="ORF">D7V94_06480</name>
</gene>
<dbReference type="AlphaFoldDB" id="A0A3A9AYR8"/>
<dbReference type="SMART" id="SM01266">
    <property type="entry name" value="Mac"/>
    <property type="match status" value="1"/>
</dbReference>
<dbReference type="PANTHER" id="PTHR43017">
    <property type="entry name" value="GALACTOSIDE O-ACETYLTRANSFERASE"/>
    <property type="match status" value="1"/>
</dbReference>
<evidence type="ECO:0000256" key="2">
    <source>
        <dbReference type="ARBA" id="ARBA00022679"/>
    </source>
</evidence>
<evidence type="ECO:0000313" key="7">
    <source>
        <dbReference type="EMBL" id="RKI92326.1"/>
    </source>
</evidence>
<comment type="similarity">
    <text evidence="1 5">Belongs to the transferase hexapeptide repeat family.</text>
</comment>
<evidence type="ECO:0000256" key="3">
    <source>
        <dbReference type="ARBA" id="ARBA00022737"/>
    </source>
</evidence>
<keyword evidence="4 5" id="KW-0012">Acyltransferase</keyword>
<dbReference type="FunFam" id="2.160.10.10:FF:000025">
    <property type="entry name" value="Hexapeptide-repeat containing-acetyltransferase"/>
    <property type="match status" value="1"/>
</dbReference>
<dbReference type="OrthoDB" id="9801697at2"/>